<sequence>MNKHLSILLIFWSTHCMFAQTNNLTGSPYSLFGLGVQSNSNIGKNNALGRGGIALESNHLINIYNPASFASIPKQSFLLDIGFLGELNEVSNSSKDELRLAANFSNLAFAFSVSDRSGLGISIIPFTDVGYSLVGIRSNIEGSQNEFVSNITGSGGLSDLKLNYGYQLFDNFRIGLTTSYLFGSIKETENVVIGEAFLNITEENFYNGFRFGFGFQYDINDTYTIGFTTDLPTSLNGSQDRFVTKTLDFVATDEESEKGLDISNFKLPLEIGFGVRAKPMNGLTLNIDYKRNLWSTTDQRDEIGKFVDQSIISLGAQYRARERGLKYWQNVEFRAGINYDSGYLKVNTEVIDNYSFSAGIGFPISRSGNSMLNISFTSGQRGSVEGILIEEKFNLININLSLKDIWFKKIKFN</sequence>
<gene>
    <name evidence="2" type="ORF">FOF46_11525</name>
</gene>
<dbReference type="AlphaFoldDB" id="A0A554VKK6"/>
<proteinExistence type="predicted"/>
<name>A0A554VKK6_9FLAO</name>
<dbReference type="SUPFAM" id="SSF56935">
    <property type="entry name" value="Porins"/>
    <property type="match status" value="1"/>
</dbReference>
<dbReference type="Proteomes" id="UP000318833">
    <property type="component" value="Unassembled WGS sequence"/>
</dbReference>
<protein>
    <recommendedName>
        <fullName evidence="4">Aromatic hydrocarbon degradation protein</fullName>
    </recommendedName>
</protein>
<dbReference type="RefSeq" id="WP_143916556.1">
    <property type="nucleotide sequence ID" value="NZ_CANMIK010000021.1"/>
</dbReference>
<dbReference type="OrthoDB" id="1491239at2"/>
<feature type="signal peptide" evidence="1">
    <location>
        <begin position="1"/>
        <end position="19"/>
    </location>
</feature>
<feature type="chain" id="PRO_5022159552" description="Aromatic hydrocarbon degradation protein" evidence="1">
    <location>
        <begin position="20"/>
        <end position="413"/>
    </location>
</feature>
<keyword evidence="3" id="KW-1185">Reference proteome</keyword>
<evidence type="ECO:0000313" key="2">
    <source>
        <dbReference type="EMBL" id="TSE08581.1"/>
    </source>
</evidence>
<organism evidence="2 3">
    <name type="scientific">Aquimarina algiphila</name>
    <dbReference type="NCBI Taxonomy" id="2047982"/>
    <lineage>
        <taxon>Bacteria</taxon>
        <taxon>Pseudomonadati</taxon>
        <taxon>Bacteroidota</taxon>
        <taxon>Flavobacteriia</taxon>
        <taxon>Flavobacteriales</taxon>
        <taxon>Flavobacteriaceae</taxon>
        <taxon>Aquimarina</taxon>
    </lineage>
</organism>
<dbReference type="EMBL" id="VLNR01000021">
    <property type="protein sequence ID" value="TSE08581.1"/>
    <property type="molecule type" value="Genomic_DNA"/>
</dbReference>
<reference evidence="2 3" key="1">
    <citation type="submission" date="2019-07" db="EMBL/GenBank/DDBJ databases">
        <title>The draft genome sequence of Aquimarina algiphila M91.</title>
        <authorList>
            <person name="Meng X."/>
        </authorList>
    </citation>
    <scope>NUCLEOTIDE SEQUENCE [LARGE SCALE GENOMIC DNA]</scope>
    <source>
        <strain evidence="2 3">M91</strain>
    </source>
</reference>
<evidence type="ECO:0008006" key="4">
    <source>
        <dbReference type="Google" id="ProtNLM"/>
    </source>
</evidence>
<dbReference type="Gene3D" id="2.40.160.60">
    <property type="entry name" value="Outer membrane protein transport protein (OMPP1/FadL/TodX)"/>
    <property type="match status" value="1"/>
</dbReference>
<evidence type="ECO:0000256" key="1">
    <source>
        <dbReference type="SAM" id="SignalP"/>
    </source>
</evidence>
<comment type="caution">
    <text evidence="2">The sequence shown here is derived from an EMBL/GenBank/DDBJ whole genome shotgun (WGS) entry which is preliminary data.</text>
</comment>
<evidence type="ECO:0000313" key="3">
    <source>
        <dbReference type="Proteomes" id="UP000318833"/>
    </source>
</evidence>
<accession>A0A554VKK6</accession>
<keyword evidence="1" id="KW-0732">Signal</keyword>